<evidence type="ECO:0000313" key="1">
    <source>
        <dbReference type="EMBL" id="SMC78108.1"/>
    </source>
</evidence>
<accession>A0A1W2C064</accession>
<gene>
    <name evidence="1" type="ORF">SAMN06296427_1083</name>
</gene>
<name>A0A1W2C064_9FLAO</name>
<reference evidence="1 2" key="1">
    <citation type="submission" date="2017-04" db="EMBL/GenBank/DDBJ databases">
        <authorList>
            <person name="Afonso C.L."/>
            <person name="Miller P.J."/>
            <person name="Scott M.A."/>
            <person name="Spackman E."/>
            <person name="Goraichik I."/>
            <person name="Dimitrov K.M."/>
            <person name="Suarez D.L."/>
            <person name="Swayne D.E."/>
        </authorList>
    </citation>
    <scope>NUCLEOTIDE SEQUENCE [LARGE SCALE GENOMIC DNA]</scope>
    <source>
        <strain evidence="1 2">CGMCC 1.12708</strain>
    </source>
</reference>
<dbReference type="InterPro" id="IPR005063">
    <property type="entry name" value="Transposase_27"/>
</dbReference>
<dbReference type="AlphaFoldDB" id="A0A1W2C064"/>
<dbReference type="GO" id="GO:0004803">
    <property type="term" value="F:transposase activity"/>
    <property type="evidence" value="ECO:0007669"/>
    <property type="project" value="InterPro"/>
</dbReference>
<dbReference type="Pfam" id="PF03400">
    <property type="entry name" value="DDE_Tnp_IS1"/>
    <property type="match status" value="1"/>
</dbReference>
<sequence length="122" mass="14206">MDITSTLSIFSILNCLKNMKTETKCFKVSDTRISPHCKENQIIKNDKYKYLIDKSIDQTTRFGTNSVERKNLDLRIHLKRLNCRAICFSKSVVVLSAVLKIYFWSGRNPNLDFDYFKVGCLI</sequence>
<evidence type="ECO:0000313" key="2">
    <source>
        <dbReference type="Proteomes" id="UP000192393"/>
    </source>
</evidence>
<dbReference type="STRING" id="1434700.SAMN06296427_1083"/>
<protein>
    <submittedName>
        <fullName evidence="1">IS1 transposase</fullName>
    </submittedName>
</protein>
<dbReference type="GO" id="GO:0006313">
    <property type="term" value="P:DNA transposition"/>
    <property type="evidence" value="ECO:0007669"/>
    <property type="project" value="InterPro"/>
</dbReference>
<organism evidence="1 2">
    <name type="scientific">Moheibacter sediminis</name>
    <dbReference type="NCBI Taxonomy" id="1434700"/>
    <lineage>
        <taxon>Bacteria</taxon>
        <taxon>Pseudomonadati</taxon>
        <taxon>Bacteroidota</taxon>
        <taxon>Flavobacteriia</taxon>
        <taxon>Flavobacteriales</taxon>
        <taxon>Weeksellaceae</taxon>
        <taxon>Moheibacter</taxon>
    </lineage>
</organism>
<dbReference type="GO" id="GO:0003677">
    <property type="term" value="F:DNA binding"/>
    <property type="evidence" value="ECO:0007669"/>
    <property type="project" value="InterPro"/>
</dbReference>
<dbReference type="Proteomes" id="UP000192393">
    <property type="component" value="Unassembled WGS sequence"/>
</dbReference>
<keyword evidence="2" id="KW-1185">Reference proteome</keyword>
<proteinExistence type="predicted"/>
<dbReference type="EMBL" id="FWXS01000008">
    <property type="protein sequence ID" value="SMC78108.1"/>
    <property type="molecule type" value="Genomic_DNA"/>
</dbReference>